<evidence type="ECO:0000313" key="1">
    <source>
        <dbReference type="EMBL" id="TGY97757.1"/>
    </source>
</evidence>
<sequence length="104" mass="12137">MLLLHLLQIEDLYGYQLSQLIHQHSNGILKIPEGSMYPTLYRLLDKGYITDYKKQVGKRLTRVYYHLEPQGQEYLSELLDDYTKVTEGIQLLLSYRGDDGGTQK</sequence>
<reference evidence="1" key="1">
    <citation type="submission" date="2019-04" db="EMBL/GenBank/DDBJ databases">
        <title>Microbes associate with the intestines of laboratory mice.</title>
        <authorList>
            <person name="Navarre W."/>
            <person name="Wong E."/>
            <person name="Huang K."/>
            <person name="Tropini C."/>
            <person name="Ng K."/>
            <person name="Yu B."/>
        </authorList>
    </citation>
    <scope>NUCLEOTIDE SEQUENCE</scope>
    <source>
        <strain evidence="1">NM01_1-7b</strain>
    </source>
</reference>
<proteinExistence type="predicted"/>
<dbReference type="Proteomes" id="UP000304953">
    <property type="component" value="Unassembled WGS sequence"/>
</dbReference>
<protein>
    <submittedName>
        <fullName evidence="1">PadR family transcriptional regulator</fullName>
    </submittedName>
</protein>
<evidence type="ECO:0000313" key="2">
    <source>
        <dbReference type="Proteomes" id="UP000304953"/>
    </source>
</evidence>
<gene>
    <name evidence="1" type="ORF">E5329_03755</name>
</gene>
<keyword evidence="2" id="KW-1185">Reference proteome</keyword>
<accession>A0AC61S021</accession>
<name>A0AC61S021_9FIRM</name>
<organism evidence="1 2">
    <name type="scientific">Petralouisia muris</name>
    <dbReference type="NCBI Taxonomy" id="3032872"/>
    <lineage>
        <taxon>Bacteria</taxon>
        <taxon>Bacillati</taxon>
        <taxon>Bacillota</taxon>
        <taxon>Clostridia</taxon>
        <taxon>Lachnospirales</taxon>
        <taxon>Lachnospiraceae</taxon>
        <taxon>Petralouisia</taxon>
    </lineage>
</organism>
<comment type="caution">
    <text evidence="1">The sequence shown here is derived from an EMBL/GenBank/DDBJ whole genome shotgun (WGS) entry which is preliminary data.</text>
</comment>
<dbReference type="EMBL" id="SRYA01000005">
    <property type="protein sequence ID" value="TGY97757.1"/>
    <property type="molecule type" value="Genomic_DNA"/>
</dbReference>